<dbReference type="PROSITE" id="PS51257">
    <property type="entry name" value="PROKAR_LIPOPROTEIN"/>
    <property type="match status" value="1"/>
</dbReference>
<dbReference type="AlphaFoldDB" id="A0A4R5NUM0"/>
<proteinExistence type="predicted"/>
<evidence type="ECO:0000313" key="4">
    <source>
        <dbReference type="Proteomes" id="UP000295181"/>
    </source>
</evidence>
<keyword evidence="2" id="KW-0732">Signal</keyword>
<evidence type="ECO:0008006" key="5">
    <source>
        <dbReference type="Google" id="ProtNLM"/>
    </source>
</evidence>
<evidence type="ECO:0000256" key="1">
    <source>
        <dbReference type="SAM" id="MobiDB-lite"/>
    </source>
</evidence>
<evidence type="ECO:0000313" key="3">
    <source>
        <dbReference type="EMBL" id="TDG81545.1"/>
    </source>
</evidence>
<feature type="chain" id="PRO_5020961563" description="Lipoprotein" evidence="2">
    <location>
        <begin position="33"/>
        <end position="185"/>
    </location>
</feature>
<comment type="caution">
    <text evidence="3">The sequence shown here is derived from an EMBL/GenBank/DDBJ whole genome shotgun (WGS) entry which is preliminary data.</text>
</comment>
<name>A0A4R5NUM0_LENBU</name>
<evidence type="ECO:0000256" key="2">
    <source>
        <dbReference type="SAM" id="SignalP"/>
    </source>
</evidence>
<feature type="region of interest" description="Disordered" evidence="1">
    <location>
        <begin position="29"/>
        <end position="51"/>
    </location>
</feature>
<protein>
    <recommendedName>
        <fullName evidence="5">Lipoprotein</fullName>
    </recommendedName>
</protein>
<dbReference type="EMBL" id="PUFP01000002">
    <property type="protein sequence ID" value="TDG81545.1"/>
    <property type="molecule type" value="Genomic_DNA"/>
</dbReference>
<accession>A0A4R5NUM0</accession>
<gene>
    <name evidence="3" type="ORF">C5L32_001638</name>
</gene>
<reference evidence="3 4" key="1">
    <citation type="journal article" date="2019" name="Appl. Microbiol. Biotechnol.">
        <title>Uncovering carbohydrate metabolism through a genotype-phenotype association study of 56 lactic acid bacteria genomes.</title>
        <authorList>
            <person name="Buron-Moles G."/>
            <person name="Chailyan A."/>
            <person name="Dolejs I."/>
            <person name="Forster J."/>
            <person name="Miks M.H."/>
        </authorList>
    </citation>
    <scope>NUCLEOTIDE SEQUENCE [LARGE SCALE GENOMIC DNA]</scope>
    <source>
        <strain evidence="3 4">ATCC 4005</strain>
    </source>
</reference>
<organism evidence="3 4">
    <name type="scientific">Lentilactobacillus buchneri DSM 20057</name>
    <dbReference type="NCBI Taxonomy" id="1423728"/>
    <lineage>
        <taxon>Bacteria</taxon>
        <taxon>Bacillati</taxon>
        <taxon>Bacillota</taxon>
        <taxon>Bacilli</taxon>
        <taxon>Lactobacillales</taxon>
        <taxon>Lactobacillaceae</taxon>
        <taxon>Lentilactobacillus</taxon>
    </lineage>
</organism>
<feature type="compositionally biased region" description="Low complexity" evidence="1">
    <location>
        <begin position="29"/>
        <end position="40"/>
    </location>
</feature>
<feature type="signal peptide" evidence="2">
    <location>
        <begin position="1"/>
        <end position="32"/>
    </location>
</feature>
<sequence>MEMKKHRSLAAILAVVASFALILAGCSSSSNKSSNNNSNKASMQNETQDKSAKQLLTSSDNLWYMNGSINYNSKSGIDAYKFNSKNHTVTIYSVNKMYKTYSEAKQANDLDKQGTLKYTFKNDSADKPVIYMKGKLSDIPMHQTISVKNTVSGKNHQSKLAVTGYKVVRNLDNDPAPQVWVTPKD</sequence>
<dbReference type="Proteomes" id="UP000295181">
    <property type="component" value="Unassembled WGS sequence"/>
</dbReference>